<evidence type="ECO:0000256" key="2">
    <source>
        <dbReference type="ARBA" id="ARBA00022692"/>
    </source>
</evidence>
<name>A0A4R9IPQ6_9LEPT</name>
<keyword evidence="3 5" id="KW-1133">Transmembrane helix</keyword>
<protein>
    <submittedName>
        <fullName evidence="6">Transporter</fullName>
    </submittedName>
</protein>
<evidence type="ECO:0000313" key="7">
    <source>
        <dbReference type="EMBL" id="TGK93869.1"/>
    </source>
</evidence>
<dbReference type="InterPro" id="IPR002657">
    <property type="entry name" value="BilAc:Na_symport/Acr3"/>
</dbReference>
<dbReference type="OrthoDB" id="9806785at2"/>
<dbReference type="EMBL" id="RQFL01000011">
    <property type="protein sequence ID" value="TGK93869.1"/>
    <property type="molecule type" value="Genomic_DNA"/>
</dbReference>
<dbReference type="Gene3D" id="1.20.1530.20">
    <property type="match status" value="1"/>
</dbReference>
<dbReference type="RefSeq" id="WP_135749548.1">
    <property type="nucleotide sequence ID" value="NZ_RQFL01000011.1"/>
</dbReference>
<reference evidence="7" key="1">
    <citation type="submission" date="2018-10" db="EMBL/GenBank/DDBJ databases">
        <authorList>
            <person name="Vincent A.T."/>
            <person name="Schiettekatte O."/>
            <person name="Bourhy P."/>
            <person name="Veyrier F.J."/>
            <person name="Picardeau M."/>
        </authorList>
    </citation>
    <scope>NUCLEOTIDE SEQUENCE</scope>
    <source>
        <strain evidence="7">201800281</strain>
    </source>
</reference>
<evidence type="ECO:0000313" key="9">
    <source>
        <dbReference type="Proteomes" id="UP000297918"/>
    </source>
</evidence>
<feature type="transmembrane region" description="Helical" evidence="5">
    <location>
        <begin position="196"/>
        <end position="216"/>
    </location>
</feature>
<feature type="transmembrane region" description="Helical" evidence="5">
    <location>
        <begin position="167"/>
        <end position="184"/>
    </location>
</feature>
<gene>
    <name evidence="6" type="ORF">EHQ23_00655</name>
    <name evidence="7" type="ORF">EHQ26_07550</name>
</gene>
<evidence type="ECO:0000313" key="6">
    <source>
        <dbReference type="EMBL" id="TGK90108.1"/>
    </source>
</evidence>
<reference evidence="6 8" key="2">
    <citation type="journal article" date="2019" name="PLoS Negl. Trop. Dis.">
        <title>Revisiting the worldwide diversity of Leptospira species in the environment.</title>
        <authorList>
            <person name="Vincent A.T."/>
            <person name="Schiettekatte O."/>
            <person name="Bourhy P."/>
            <person name="Veyrier F.J."/>
            <person name="Picardeau M."/>
        </authorList>
    </citation>
    <scope>NUCLEOTIDE SEQUENCE [LARGE SCALE GENOMIC DNA]</scope>
    <source>
        <strain evidence="6 8">201800280</strain>
        <strain evidence="7">201800281</strain>
    </source>
</reference>
<evidence type="ECO:0000256" key="1">
    <source>
        <dbReference type="ARBA" id="ARBA00004141"/>
    </source>
</evidence>
<dbReference type="InterPro" id="IPR038770">
    <property type="entry name" value="Na+/solute_symporter_sf"/>
</dbReference>
<dbReference type="EMBL" id="RQFM01000006">
    <property type="protein sequence ID" value="TGK90108.1"/>
    <property type="molecule type" value="Genomic_DNA"/>
</dbReference>
<feature type="transmembrane region" description="Helical" evidence="5">
    <location>
        <begin position="6"/>
        <end position="27"/>
    </location>
</feature>
<proteinExistence type="predicted"/>
<sequence length="293" mass="32682">MLTRVEEILFASMIFFLMVAMGTTLTLENFKKAVQSKKPLMIGMLSQFGFMPLIAFGLSNIFGLSPMFSIGLILVGCTPGGTTSNLLTYYAKGDVALSISMTITSTVLAAIMMPFLFWLYCSGFNAEQIQIPYKSIIGSIIILIIPVLIGIKIRSSNQRLALKIEKIGSFLGILMILFLLVVMIPKNFELLNKTTWEMYISAILITVLGYFFGYVFSKILNLTERQSTTVSLETGIQNGPLTIAVILLSFPENQINEILWMPLLYALFVPVTSSLATYYFYLKSKKNQKELVS</sequence>
<evidence type="ECO:0000313" key="8">
    <source>
        <dbReference type="Proteomes" id="UP000297394"/>
    </source>
</evidence>
<feature type="transmembrane region" description="Helical" evidence="5">
    <location>
        <begin position="258"/>
        <end position="281"/>
    </location>
</feature>
<dbReference type="Proteomes" id="UP000297394">
    <property type="component" value="Unassembled WGS sequence"/>
</dbReference>
<keyword evidence="2 5" id="KW-0812">Transmembrane</keyword>
<feature type="transmembrane region" description="Helical" evidence="5">
    <location>
        <begin position="95"/>
        <end position="121"/>
    </location>
</feature>
<feature type="transmembrane region" description="Helical" evidence="5">
    <location>
        <begin position="48"/>
        <end position="75"/>
    </location>
</feature>
<dbReference type="PANTHER" id="PTHR10361:SF28">
    <property type="entry name" value="P3 PROTEIN-RELATED"/>
    <property type="match status" value="1"/>
</dbReference>
<evidence type="ECO:0000256" key="5">
    <source>
        <dbReference type="SAM" id="Phobius"/>
    </source>
</evidence>
<dbReference type="InterPro" id="IPR004710">
    <property type="entry name" value="Bilac:Na_transpt"/>
</dbReference>
<evidence type="ECO:0000256" key="4">
    <source>
        <dbReference type="ARBA" id="ARBA00023136"/>
    </source>
</evidence>
<evidence type="ECO:0000256" key="3">
    <source>
        <dbReference type="ARBA" id="ARBA00022989"/>
    </source>
</evidence>
<organism evidence="6 8">
    <name type="scientific">Leptospira bourretii</name>
    <dbReference type="NCBI Taxonomy" id="2484962"/>
    <lineage>
        <taxon>Bacteria</taxon>
        <taxon>Pseudomonadati</taxon>
        <taxon>Spirochaetota</taxon>
        <taxon>Spirochaetia</taxon>
        <taxon>Leptospirales</taxon>
        <taxon>Leptospiraceae</taxon>
        <taxon>Leptospira</taxon>
    </lineage>
</organism>
<dbReference type="AlphaFoldDB" id="A0A4R9IPQ6"/>
<dbReference type="Pfam" id="PF01758">
    <property type="entry name" value="SBF"/>
    <property type="match status" value="1"/>
</dbReference>
<keyword evidence="4 5" id="KW-0472">Membrane</keyword>
<keyword evidence="9" id="KW-1185">Reference proteome</keyword>
<accession>A0A4R9IPQ6</accession>
<dbReference type="Proteomes" id="UP000297918">
    <property type="component" value="Unassembled WGS sequence"/>
</dbReference>
<feature type="transmembrane region" description="Helical" evidence="5">
    <location>
        <begin position="133"/>
        <end position="155"/>
    </location>
</feature>
<dbReference type="GO" id="GO:0016020">
    <property type="term" value="C:membrane"/>
    <property type="evidence" value="ECO:0007669"/>
    <property type="project" value="UniProtKB-SubCell"/>
</dbReference>
<comment type="subcellular location">
    <subcellularLocation>
        <location evidence="1">Membrane</location>
        <topology evidence="1">Multi-pass membrane protein</topology>
    </subcellularLocation>
</comment>
<dbReference type="PANTHER" id="PTHR10361">
    <property type="entry name" value="SODIUM-BILE ACID COTRANSPORTER"/>
    <property type="match status" value="1"/>
</dbReference>
<comment type="caution">
    <text evidence="6">The sequence shown here is derived from an EMBL/GenBank/DDBJ whole genome shotgun (WGS) entry which is preliminary data.</text>
</comment>